<name>C0EHJ5_9FIRM</name>
<proteinExistence type="predicted"/>
<feature type="domain" description="Right handed beta helix" evidence="1">
    <location>
        <begin position="318"/>
        <end position="464"/>
    </location>
</feature>
<dbReference type="InterPro" id="IPR011050">
    <property type="entry name" value="Pectin_lyase_fold/virulence"/>
</dbReference>
<dbReference type="eggNOG" id="COG0265">
    <property type="taxonomic scope" value="Bacteria"/>
</dbReference>
<dbReference type="eggNOG" id="COG1196">
    <property type="taxonomic scope" value="Bacteria"/>
</dbReference>
<sequence length="1557" mass="171117">MLSIPTLAAQITAPQADNVLYVAVSGSDDAGNGSIDKPFASLEKARDEARKSDAPTVVYVREGSYFLDKALELTPEDSGITYQAYEGEEVELSAAKPLENLSWSDYEQNPSIKVAQIEPGLKVDQLFVDRNQQVMARYPNYVPDKIPLGGVTNQATLKQRSANWSDPTTGYIRAIHSKAWGGNSYLITGKNPNADMGVDVRWIGDNNRGSGMQSGSVLVENVFEELDAPNEWFYDNETGNLYFYPDETTDLSSAKVEASVNTELVKIKGESVENPVKDVTFDGFDYFGTKRTMFTIDEPDMNYIPLMRGDWCVVRAGCVYTENTENIKIVNSEFTDMGGNVIFMYGYNKDNLVDNNEMINMGASGVQVVGKASSCWEPSFWAHDLYNGTEGFTVHKTSVEHPDQVGPKTEDYPRDITISNNHIENIGIFEKQSTGVNLSVSARVHILHNTIHKSARSNINVNDGTFGGHEIAYNDVYDSQRETSDHGPFNSWGRDRFWSVPRYNASGQSGDLLRHYTVDGVEYDLTGIDHVGTTTIHDNRFHHSPKAASTWGIDLDDGSSDYEIYNNLCLGMGIKLREGFDRKVYNNILLDGPLNIHVSYKEANDEVYGNIVAGSTPWNLIGADMKAAQYKVDNNLYFDFGGPISFPSQFNGWGFDANSLTNVDPQFENARQNNYTVTNQEAMDAIGFVNFPMDQFGKPGCEHTSPLYAKTGPGAGTEDLLDPEEWKGATITGIDDNIISSTASFGYNGVYFQDVPEDSEAYALGFRERDIVKYVNGVELGNKATFHTNFNKIKAGALAIMQIHRTNKMQTLSFIAPQAASDVIDCNDAAVRYSTEVTTNLYAQDEWYYDVRPMGDQNNSICAYPDKKGTNDAWFEVDFSGTQIEFITRKYSDQGDIKMTIVNRDSGETVDTKTISCYSGQREYQKTVYTSPVLPQGNYTLRGEKTSGTYLIVDCFKVSGAPLDTTSLTVHPANLKYSDGVDAENLRDGETLSVSIPVANTGTVNIDASVAYVLYDTTNGLKLTEKSIGQQALPAGQLTDVALSIPLPADTSRLALKLMLIDRVSGTPIAYSTTLLGSSAYLPEPSINTATPDGTISVSYDKDTRTVSMTAAGLAENTQVSIAALSGETLVAADQVQANGTRAGYEFVLPDDFTTGTLTLKAKSELKQEPVILEIEIDPDKNLVNKDELNATIARAEAIERSDYTRDSWYDLKVALEKAREAAASEDLNQAAINSVNAALESAIGALVHATQTSITTGEKDAIKRTGNWTIRSSSCDTVTKGDTAEFSFTGTSLEWYGVAASDHGIGNIKILDSEGNVVEGSEQNIDCYQSNRQENKLLYRFEGLTQGEQYKVVLTQNGKNASASNSYIEIYSFRVGSYNETELDKSALQAAYDSYKDVTAELYTQESFQAFDEARANVLALINDPDTVERQIQPAIDALTEAYSNLVPLPTEETSKVILNKVIEKAEALLGTDEFNNAIQSVQDSFQAALTEAQKVAANEAATQAQIDAAWVSLMTEIHKLGLQQGNKDLLREHVELYSKLDLNLYIDGDAKDNFV</sequence>
<dbReference type="Gene3D" id="2.160.20.10">
    <property type="entry name" value="Single-stranded right-handed beta-helix, Pectin lyase-like"/>
    <property type="match status" value="3"/>
</dbReference>
<organism evidence="2 3">
    <name type="scientific">[Clostridium] methylpentosum DSM 5476</name>
    <dbReference type="NCBI Taxonomy" id="537013"/>
    <lineage>
        <taxon>Bacteria</taxon>
        <taxon>Bacillati</taxon>
        <taxon>Bacillota</taxon>
        <taxon>Clostridia</taxon>
        <taxon>Eubacteriales</taxon>
        <taxon>Oscillospiraceae</taxon>
        <taxon>Oscillospiraceae incertae sedis</taxon>
    </lineage>
</organism>
<dbReference type="InterPro" id="IPR006626">
    <property type="entry name" value="PbH1"/>
</dbReference>
<dbReference type="InterPro" id="IPR012334">
    <property type="entry name" value="Pectin_lyas_fold"/>
</dbReference>
<dbReference type="Gene3D" id="1.20.1270.70">
    <property type="entry name" value="Designed single chain three-helix bundle"/>
    <property type="match status" value="1"/>
</dbReference>
<gene>
    <name evidence="2" type="ORF">CLOSTMETH_03340</name>
</gene>
<dbReference type="STRING" id="537013.CLOSTMETH_03340"/>
<dbReference type="Pfam" id="PF07554">
    <property type="entry name" value="FIVAR"/>
    <property type="match status" value="3"/>
</dbReference>
<reference evidence="2 3" key="2">
    <citation type="submission" date="2009-02" db="EMBL/GenBank/DDBJ databases">
        <title>Draft genome sequence of Clostridium methylpentosum (DSM 5476).</title>
        <authorList>
            <person name="Sudarsanam P."/>
            <person name="Ley R."/>
            <person name="Guruge J."/>
            <person name="Turnbaugh P.J."/>
            <person name="Mahowald M."/>
            <person name="Liep D."/>
            <person name="Gordon J."/>
        </authorList>
    </citation>
    <scope>NUCLEOTIDE SEQUENCE [LARGE SCALE GENOMIC DNA]</scope>
    <source>
        <strain evidence="2 3">DSM 5476</strain>
    </source>
</reference>
<accession>C0EHJ5</accession>
<dbReference type="HOGENOM" id="CLU_246125_0_0_9"/>
<keyword evidence="3" id="KW-1185">Reference proteome</keyword>
<dbReference type="SUPFAM" id="SSF51126">
    <property type="entry name" value="Pectin lyase-like"/>
    <property type="match status" value="2"/>
</dbReference>
<dbReference type="PANTHER" id="PTHR36453">
    <property type="entry name" value="SECRETED PROTEIN-RELATED"/>
    <property type="match status" value="1"/>
</dbReference>
<comment type="caution">
    <text evidence="2">The sequence shown here is derived from an EMBL/GenBank/DDBJ whole genome shotgun (WGS) entry which is preliminary data.</text>
</comment>
<dbReference type="Proteomes" id="UP000003340">
    <property type="component" value="Unassembled WGS sequence"/>
</dbReference>
<dbReference type="Gene3D" id="1.20.1270.90">
    <property type="entry name" value="AF1782-like"/>
    <property type="match status" value="2"/>
</dbReference>
<dbReference type="InterPro" id="IPR036034">
    <property type="entry name" value="PDZ_sf"/>
</dbReference>
<reference evidence="2 3" key="1">
    <citation type="submission" date="2009-01" db="EMBL/GenBank/DDBJ databases">
        <authorList>
            <person name="Fulton L."/>
            <person name="Clifton S."/>
            <person name="Fulton B."/>
            <person name="Xu J."/>
            <person name="Minx P."/>
            <person name="Pepin K.H."/>
            <person name="Johnson M."/>
            <person name="Bhonagiri V."/>
            <person name="Nash W.E."/>
            <person name="Mardis E.R."/>
            <person name="Wilson R.K."/>
        </authorList>
    </citation>
    <scope>NUCLEOTIDE SEQUENCE [LARGE SCALE GENOMIC DNA]</scope>
    <source>
        <strain evidence="2 3">DSM 5476</strain>
    </source>
</reference>
<dbReference type="SMART" id="SM00710">
    <property type="entry name" value="PbH1"/>
    <property type="match status" value="5"/>
</dbReference>
<feature type="non-terminal residue" evidence="2">
    <location>
        <position position="1557"/>
    </location>
</feature>
<dbReference type="EMBL" id="ACEC01000116">
    <property type="protein sequence ID" value="EEG29059.1"/>
    <property type="molecule type" value="Genomic_DNA"/>
</dbReference>
<evidence type="ECO:0000259" key="1">
    <source>
        <dbReference type="Pfam" id="PF13229"/>
    </source>
</evidence>
<dbReference type="Gene3D" id="2.30.42.10">
    <property type="match status" value="1"/>
</dbReference>
<dbReference type="PANTHER" id="PTHR36453:SF1">
    <property type="entry name" value="RIGHT HANDED BETA HELIX DOMAIN-CONTAINING PROTEIN"/>
    <property type="match status" value="1"/>
</dbReference>
<evidence type="ECO:0000313" key="3">
    <source>
        <dbReference type="Proteomes" id="UP000003340"/>
    </source>
</evidence>
<protein>
    <recommendedName>
        <fullName evidence="1">Right handed beta helix domain-containing protein</fullName>
    </recommendedName>
</protein>
<evidence type="ECO:0000313" key="2">
    <source>
        <dbReference type="EMBL" id="EEG29059.1"/>
    </source>
</evidence>
<dbReference type="Gene3D" id="2.60.120.260">
    <property type="entry name" value="Galactose-binding domain-like"/>
    <property type="match status" value="2"/>
</dbReference>
<dbReference type="Pfam" id="PF13229">
    <property type="entry name" value="Beta_helix"/>
    <property type="match status" value="1"/>
</dbReference>
<dbReference type="SUPFAM" id="SSF50156">
    <property type="entry name" value="PDZ domain-like"/>
    <property type="match status" value="1"/>
</dbReference>
<dbReference type="InterPro" id="IPR039448">
    <property type="entry name" value="Beta_helix"/>
</dbReference>